<dbReference type="Gene3D" id="3.30.70.60">
    <property type="match status" value="1"/>
</dbReference>
<dbReference type="InterPro" id="IPR001326">
    <property type="entry name" value="Transl_elong_EF1B_B/D_CS"/>
</dbReference>
<comment type="similarity">
    <text evidence="1 4">Belongs to the EF-1-beta/EF-1-delta family.</text>
</comment>
<keyword evidence="3 4" id="KW-0648">Protein biosynthesis</keyword>
<organism evidence="8 9">
    <name type="scientific">Schizosaccharomyces osmophilus</name>
    <dbReference type="NCBI Taxonomy" id="2545709"/>
    <lineage>
        <taxon>Eukaryota</taxon>
        <taxon>Fungi</taxon>
        <taxon>Dikarya</taxon>
        <taxon>Ascomycota</taxon>
        <taxon>Taphrinomycotina</taxon>
        <taxon>Schizosaccharomycetes</taxon>
        <taxon>Schizosaccharomycetales</taxon>
        <taxon>Schizosaccharomycetaceae</taxon>
        <taxon>Schizosaccharomyces</taxon>
    </lineage>
</organism>
<keyword evidence="2 4" id="KW-0251">Elongation factor</keyword>
<dbReference type="SUPFAM" id="SSF47616">
    <property type="entry name" value="GST C-terminal domain-like"/>
    <property type="match status" value="1"/>
</dbReference>
<dbReference type="KEGG" id="som:SOMG_02967"/>
<evidence type="ECO:0000259" key="7">
    <source>
        <dbReference type="SMART" id="SM01182"/>
    </source>
</evidence>
<evidence type="ECO:0000256" key="3">
    <source>
        <dbReference type="ARBA" id="ARBA00022917"/>
    </source>
</evidence>
<dbReference type="GO" id="GO:0005085">
    <property type="term" value="F:guanyl-nucleotide exchange factor activity"/>
    <property type="evidence" value="ECO:0007669"/>
    <property type="project" value="TreeGrafter"/>
</dbReference>
<dbReference type="InterPro" id="IPR014038">
    <property type="entry name" value="EF1B_bsu/dsu_GNE"/>
</dbReference>
<dbReference type="Pfam" id="PF10587">
    <property type="entry name" value="EF-1_beta_acid"/>
    <property type="match status" value="1"/>
</dbReference>
<dbReference type="Proteomes" id="UP001212411">
    <property type="component" value="Chromosome 2"/>
</dbReference>
<evidence type="ECO:0000256" key="4">
    <source>
        <dbReference type="RuleBase" id="RU003791"/>
    </source>
</evidence>
<feature type="coiled-coil region" evidence="5">
    <location>
        <begin position="181"/>
        <end position="208"/>
    </location>
</feature>
<protein>
    <submittedName>
        <fullName evidence="8">Translation elongation factor EF-1 beta subunit, guanyl-nucleotide exchange factor (EEF1B)</fullName>
    </submittedName>
</protein>
<dbReference type="InterPro" id="IPR036219">
    <property type="entry name" value="eEF-1beta-like_sf"/>
</dbReference>
<sequence length="213" mass="23357">MGFTNFTSDAGLKQLNDYLTDKSFIEGHSASQADAVVFKAVGAAPNAEKFPNAARWYKQIATYDVATLPGTAKELSAYGPAEGAAAEEDDIDLFGSDEEDPEAERIKSERVAEYNKKKSKKPKAIQKSLVTMDVKPWDDETPMDELEKAVRGIQMDGLLWGVSRLVPVGFGVNKFQINLVVEDDKVSLEALQEELEGLEDYVQSTDVAAMSKL</sequence>
<dbReference type="CDD" id="cd00292">
    <property type="entry name" value="EF1B"/>
    <property type="match status" value="1"/>
</dbReference>
<accession>A0AAE9WDX2</accession>
<dbReference type="InterPro" id="IPR018940">
    <property type="entry name" value="EF-1_beta_acid_region_euk"/>
</dbReference>
<dbReference type="AlphaFoldDB" id="A0AAE9WDX2"/>
<feature type="domain" description="Elongation factor 1 beta central acidic region eukaryote" evidence="7">
    <location>
        <begin position="93"/>
        <end position="118"/>
    </location>
</feature>
<dbReference type="GO" id="GO:0003746">
    <property type="term" value="F:translation elongation factor activity"/>
    <property type="evidence" value="ECO:0007669"/>
    <property type="project" value="UniProtKB-KW"/>
</dbReference>
<evidence type="ECO:0000259" key="6">
    <source>
        <dbReference type="SMART" id="SM00888"/>
    </source>
</evidence>
<evidence type="ECO:0000256" key="5">
    <source>
        <dbReference type="SAM" id="Coils"/>
    </source>
</evidence>
<evidence type="ECO:0000313" key="9">
    <source>
        <dbReference type="Proteomes" id="UP001212411"/>
    </source>
</evidence>
<dbReference type="FunFam" id="3.30.70.60:FF:000001">
    <property type="entry name" value="Elongation factor 1-beta 1 like"/>
    <property type="match status" value="1"/>
</dbReference>
<dbReference type="GeneID" id="80876447"/>
<feature type="domain" description="Translation elongation factor EF1B beta/delta subunit guanine nucleotide exchange" evidence="6">
    <location>
        <begin position="127"/>
        <end position="213"/>
    </location>
</feature>
<dbReference type="GO" id="GO:0005853">
    <property type="term" value="C:eukaryotic translation elongation factor 1 complex"/>
    <property type="evidence" value="ECO:0007669"/>
    <property type="project" value="InterPro"/>
</dbReference>
<gene>
    <name evidence="8" type="primary">tef5</name>
    <name evidence="8" type="ORF">SOMG_02967</name>
</gene>
<dbReference type="Pfam" id="PF00736">
    <property type="entry name" value="EF1_GNE"/>
    <property type="match status" value="1"/>
</dbReference>
<dbReference type="PROSITE" id="PS00824">
    <property type="entry name" value="EF1BD_1"/>
    <property type="match status" value="1"/>
</dbReference>
<dbReference type="RefSeq" id="XP_056038845.1">
    <property type="nucleotide sequence ID" value="XM_056181758.1"/>
</dbReference>
<reference evidence="8 9" key="1">
    <citation type="journal article" date="2023" name="G3 (Bethesda)">
        <title>A high-quality reference genome for the fission yeast Schizosaccharomyces osmophilus.</title>
        <authorList>
            <person name="Jia G.S."/>
            <person name="Zhang W.C."/>
            <person name="Liang Y."/>
            <person name="Liu X.H."/>
            <person name="Rhind N."/>
            <person name="Pidoux A."/>
            <person name="Brysch-Herzberg M."/>
            <person name="Du L.L."/>
        </authorList>
    </citation>
    <scope>NUCLEOTIDE SEQUENCE [LARGE SCALE GENOMIC DNA]</scope>
    <source>
        <strain evidence="8 9">CBS 15793</strain>
    </source>
</reference>
<dbReference type="InterPro" id="IPR049720">
    <property type="entry name" value="EF1B_bsu/dsu"/>
</dbReference>
<dbReference type="GO" id="GO:0005829">
    <property type="term" value="C:cytosol"/>
    <property type="evidence" value="ECO:0007669"/>
    <property type="project" value="TreeGrafter"/>
</dbReference>
<dbReference type="SMART" id="SM01182">
    <property type="entry name" value="EF-1_beta_acid"/>
    <property type="match status" value="1"/>
</dbReference>
<dbReference type="InterPro" id="IPR014717">
    <property type="entry name" value="Transl_elong_EF1B/ribsomal_bS6"/>
</dbReference>
<dbReference type="EMBL" id="CP115612">
    <property type="protein sequence ID" value="WBW74602.1"/>
    <property type="molecule type" value="Genomic_DNA"/>
</dbReference>
<dbReference type="CDD" id="cd10308">
    <property type="entry name" value="GST_C_eEF1b_like"/>
    <property type="match status" value="1"/>
</dbReference>
<keyword evidence="9" id="KW-1185">Reference proteome</keyword>
<name>A0AAE9WDX2_9SCHI</name>
<evidence type="ECO:0000256" key="1">
    <source>
        <dbReference type="ARBA" id="ARBA00007411"/>
    </source>
</evidence>
<dbReference type="PROSITE" id="PS00825">
    <property type="entry name" value="EF1BD_2"/>
    <property type="match status" value="1"/>
</dbReference>
<dbReference type="InterPro" id="IPR036282">
    <property type="entry name" value="Glutathione-S-Trfase_C_sf"/>
</dbReference>
<proteinExistence type="inferred from homology"/>
<evidence type="ECO:0000313" key="8">
    <source>
        <dbReference type="EMBL" id="WBW74602.1"/>
    </source>
</evidence>
<dbReference type="PANTHER" id="PTHR11595">
    <property type="entry name" value="EF-HAND AND COILED-COIL DOMAIN-CONTAINING FAMILY MEMBER"/>
    <property type="match status" value="1"/>
</dbReference>
<dbReference type="Gene3D" id="1.20.1050.130">
    <property type="match status" value="1"/>
</dbReference>
<keyword evidence="5" id="KW-0175">Coiled coil</keyword>
<dbReference type="PANTHER" id="PTHR11595:SF21">
    <property type="entry name" value="ELONGATION FACTOR 1-BETA"/>
    <property type="match status" value="1"/>
</dbReference>
<dbReference type="SMART" id="SM00888">
    <property type="entry name" value="EF1_GNE"/>
    <property type="match status" value="1"/>
</dbReference>
<dbReference type="SUPFAM" id="SSF54984">
    <property type="entry name" value="eEF-1beta-like"/>
    <property type="match status" value="1"/>
</dbReference>
<evidence type="ECO:0000256" key="2">
    <source>
        <dbReference type="ARBA" id="ARBA00022768"/>
    </source>
</evidence>